<dbReference type="InterPro" id="IPR029016">
    <property type="entry name" value="GAF-like_dom_sf"/>
</dbReference>
<comment type="caution">
    <text evidence="3">The sequence shown here is derived from an EMBL/GenBank/DDBJ whole genome shotgun (WGS) entry which is preliminary data.</text>
</comment>
<dbReference type="PANTHER" id="PTHR43156">
    <property type="entry name" value="STAGE II SPORULATION PROTEIN E-RELATED"/>
    <property type="match status" value="1"/>
</dbReference>
<dbReference type="RefSeq" id="WP_344487197.1">
    <property type="nucleotide sequence ID" value="NZ_BAAAQX010000027.1"/>
</dbReference>
<dbReference type="Pfam" id="PF13581">
    <property type="entry name" value="HATPase_c_2"/>
    <property type="match status" value="1"/>
</dbReference>
<dbReference type="Pfam" id="PF07228">
    <property type="entry name" value="SpoIIE"/>
    <property type="match status" value="1"/>
</dbReference>
<dbReference type="SMART" id="SM00331">
    <property type="entry name" value="PP2C_SIG"/>
    <property type="match status" value="1"/>
</dbReference>
<feature type="domain" description="PPM-type phosphatase" evidence="2">
    <location>
        <begin position="311"/>
        <end position="530"/>
    </location>
</feature>
<organism evidence="3 4">
    <name type="scientific">Nonomuraea monospora</name>
    <dbReference type="NCBI Taxonomy" id="568818"/>
    <lineage>
        <taxon>Bacteria</taxon>
        <taxon>Bacillati</taxon>
        <taxon>Actinomycetota</taxon>
        <taxon>Actinomycetes</taxon>
        <taxon>Streptosporangiales</taxon>
        <taxon>Streptosporangiaceae</taxon>
        <taxon>Nonomuraea</taxon>
    </lineage>
</organism>
<evidence type="ECO:0000256" key="1">
    <source>
        <dbReference type="ARBA" id="ARBA00022801"/>
    </source>
</evidence>
<proteinExistence type="predicted"/>
<dbReference type="InterPro" id="IPR052016">
    <property type="entry name" value="Bact_Sigma-Reg"/>
</dbReference>
<sequence>MAAADDSLAGLALVLRRCDLREAPPELLGGLLLSPDSDRAVVLTAEEAREVEERLKEALARGEALAGGRLALHRRQCPGQEWEISVSALERAGGRPAAVLIDLAERKPARRRLDLLYRAAANIGASLDITRTAQDLVDVVVPAFADYATVNLSDAVMAGDEPQPAVRADYRRVAVSEPWPAGLMQVGHLLPLPSDHPSKRVLERGEPLLMTSRDQILQGLAGHTRLMVPADAQSLLVAPLSARGLLLGAVEAWRTGRSEAFDAEDVRFLQEIVSRAALSVDNARRYTREHTAAVTLQRSLLPQAPVDLTAAQTAGMYQPAGDRAEVGGDWFDVIPLSSLRVAFVVGDVTGHGLQATATMGRMRTAIQTLADLDLPPDELLTHLDDLVLRLAEESGGSGDGIGATCLYVTYDPVTRRCVMASAGHPPPALVRPGSAAAFVDLSPGPPLGVGNMPFEPVEIVLPEGSVLALYTDGLVERDDRDLADGMDRLRRRLDVLCRPGRALPEIGRQLVAELPATPPVDDIALLLARTFAMPATDTVEWEFPADPAVVGDARKLTSGQLAAWRLEEMALVTELVVSELVTNAIRYGGAPVGLRLIRDRHVLICEVSDSSSTQPRLRRARETDEGGRGLFLVAQLTSRWGSRYTQAGKTIWTEQPIGGLAA</sequence>
<evidence type="ECO:0000259" key="2">
    <source>
        <dbReference type="SMART" id="SM00331"/>
    </source>
</evidence>
<dbReference type="EMBL" id="BAAAQX010000027">
    <property type="protein sequence ID" value="GAA2212567.1"/>
    <property type="molecule type" value="Genomic_DNA"/>
</dbReference>
<reference evidence="4" key="1">
    <citation type="journal article" date="2019" name="Int. J. Syst. Evol. Microbiol.">
        <title>The Global Catalogue of Microorganisms (GCM) 10K type strain sequencing project: providing services to taxonomists for standard genome sequencing and annotation.</title>
        <authorList>
            <consortium name="The Broad Institute Genomics Platform"/>
            <consortium name="The Broad Institute Genome Sequencing Center for Infectious Disease"/>
            <person name="Wu L."/>
            <person name="Ma J."/>
        </authorList>
    </citation>
    <scope>NUCLEOTIDE SEQUENCE [LARGE SCALE GENOMIC DNA]</scope>
    <source>
        <strain evidence="4">JCM 16114</strain>
    </source>
</reference>
<name>A0ABP5PLK3_9ACTN</name>
<dbReference type="InterPro" id="IPR003018">
    <property type="entry name" value="GAF"/>
</dbReference>
<keyword evidence="4" id="KW-1185">Reference proteome</keyword>
<dbReference type="Gene3D" id="3.60.40.10">
    <property type="entry name" value="PPM-type phosphatase domain"/>
    <property type="match status" value="1"/>
</dbReference>
<dbReference type="InterPro" id="IPR001932">
    <property type="entry name" value="PPM-type_phosphatase-like_dom"/>
</dbReference>
<accession>A0ABP5PLK3</accession>
<evidence type="ECO:0000313" key="3">
    <source>
        <dbReference type="EMBL" id="GAA2212567.1"/>
    </source>
</evidence>
<dbReference type="InterPro" id="IPR003594">
    <property type="entry name" value="HATPase_dom"/>
</dbReference>
<keyword evidence="1" id="KW-0378">Hydrolase</keyword>
<dbReference type="PANTHER" id="PTHR43156:SF2">
    <property type="entry name" value="STAGE II SPORULATION PROTEIN E"/>
    <property type="match status" value="1"/>
</dbReference>
<dbReference type="SUPFAM" id="SSF81606">
    <property type="entry name" value="PP2C-like"/>
    <property type="match status" value="1"/>
</dbReference>
<dbReference type="Pfam" id="PF01590">
    <property type="entry name" value="GAF"/>
    <property type="match status" value="1"/>
</dbReference>
<dbReference type="SUPFAM" id="SSF55874">
    <property type="entry name" value="ATPase domain of HSP90 chaperone/DNA topoisomerase II/histidine kinase"/>
    <property type="match status" value="1"/>
</dbReference>
<protein>
    <recommendedName>
        <fullName evidence="2">PPM-type phosphatase domain-containing protein</fullName>
    </recommendedName>
</protein>
<dbReference type="InterPro" id="IPR036890">
    <property type="entry name" value="HATPase_C_sf"/>
</dbReference>
<dbReference type="Proteomes" id="UP001499843">
    <property type="component" value="Unassembled WGS sequence"/>
</dbReference>
<dbReference type="CDD" id="cd16936">
    <property type="entry name" value="HATPase_RsbW-like"/>
    <property type="match status" value="1"/>
</dbReference>
<evidence type="ECO:0000313" key="4">
    <source>
        <dbReference type="Proteomes" id="UP001499843"/>
    </source>
</evidence>
<dbReference type="SUPFAM" id="SSF55781">
    <property type="entry name" value="GAF domain-like"/>
    <property type="match status" value="1"/>
</dbReference>
<gene>
    <name evidence="3" type="ORF">GCM10009850_080290</name>
</gene>
<dbReference type="Gene3D" id="3.30.450.40">
    <property type="match status" value="1"/>
</dbReference>
<dbReference type="Gene3D" id="3.30.565.10">
    <property type="entry name" value="Histidine kinase-like ATPase, C-terminal domain"/>
    <property type="match status" value="1"/>
</dbReference>
<dbReference type="InterPro" id="IPR036457">
    <property type="entry name" value="PPM-type-like_dom_sf"/>
</dbReference>